<sequence length="85" mass="9874">MSLRSIKPRGATREKLFEAFIKTGGEKEQFIKVVQLEKSVEQINQLETEGGFYTEKEMKDVLKFTVNELEQHMEEILQVLNKVVS</sequence>
<gene>
    <name evidence="1" type="ORF">CCMP2556_LOCUS2561</name>
</gene>
<dbReference type="Proteomes" id="UP001642484">
    <property type="component" value="Unassembled WGS sequence"/>
</dbReference>
<proteinExistence type="predicted"/>
<comment type="caution">
    <text evidence="1">The sequence shown here is derived from an EMBL/GenBank/DDBJ whole genome shotgun (WGS) entry which is preliminary data.</text>
</comment>
<protein>
    <submittedName>
        <fullName evidence="1">Uncharacterized protein</fullName>
    </submittedName>
</protein>
<evidence type="ECO:0000313" key="2">
    <source>
        <dbReference type="Proteomes" id="UP001642484"/>
    </source>
</evidence>
<accession>A0ABP0HS16</accession>
<evidence type="ECO:0000313" key="1">
    <source>
        <dbReference type="EMBL" id="CAK8991700.1"/>
    </source>
</evidence>
<keyword evidence="2" id="KW-1185">Reference proteome</keyword>
<dbReference type="EMBL" id="CAXAMN010000990">
    <property type="protein sequence ID" value="CAK8991700.1"/>
    <property type="molecule type" value="Genomic_DNA"/>
</dbReference>
<feature type="non-terminal residue" evidence="1">
    <location>
        <position position="85"/>
    </location>
</feature>
<reference evidence="1 2" key="1">
    <citation type="submission" date="2024-02" db="EMBL/GenBank/DDBJ databases">
        <authorList>
            <person name="Chen Y."/>
            <person name="Shah S."/>
            <person name="Dougan E. K."/>
            <person name="Thang M."/>
            <person name="Chan C."/>
        </authorList>
    </citation>
    <scope>NUCLEOTIDE SEQUENCE [LARGE SCALE GENOMIC DNA]</scope>
</reference>
<name>A0ABP0HS16_9DINO</name>
<organism evidence="1 2">
    <name type="scientific">Durusdinium trenchii</name>
    <dbReference type="NCBI Taxonomy" id="1381693"/>
    <lineage>
        <taxon>Eukaryota</taxon>
        <taxon>Sar</taxon>
        <taxon>Alveolata</taxon>
        <taxon>Dinophyceae</taxon>
        <taxon>Suessiales</taxon>
        <taxon>Symbiodiniaceae</taxon>
        <taxon>Durusdinium</taxon>
    </lineage>
</organism>